<sequence>MSATASAAPASAPAPARPAGPPAGPAPLEGSARLWGTIALSLATFMNVLDSSIANVSIPAIAGDLGVSPGQGTWVITSFGVANAISVPLTGFLTQRFGAVRLFTASVLLFVIASWLCGLAPSLELLVAFRVLQGLVAGPMIPLSQTLLMASYPRSQTGKALAFWGVTTLVAPVVGPLLGGWITDHISWPWIFYINVPVGLLAAAVTWGIYRHRETPTRRLPIDGVGLALLVLWVGALQLMLDKGKELDWFASGEIVALAVLAAVGFVVFVIWELTDKHPVVDLRLFGGRNFTFGVLAISVGYGLFFGNVVLMPLWLQQWMGYTATSAGMALAPVGLMAIVLTPLVGKKVSVWDPRWMATVAFLVFGLVLWMRSGFSTDTTFGQVMVPTLIQGIGMALFFIPLTTIVMSGQPPERIASAAGLSNFVRITAGAMGTSIATTLWDDRAAMHHAHLTEQLPALAAQATGTPFGQAMSGLSAAGLPQAGAWAQINRLIDQQAYTRAADDIFLGSAVLFVALIGLIWLTRRPGRAAGAVDAGGAH</sequence>
<proteinExistence type="inferred from homology"/>
<comment type="caution">
    <text evidence="11">The sequence shown here is derived from an EMBL/GenBank/DDBJ whole genome shotgun (WGS) entry which is preliminary data.</text>
</comment>
<evidence type="ECO:0000256" key="4">
    <source>
        <dbReference type="ARBA" id="ARBA00022475"/>
    </source>
</evidence>
<keyword evidence="4" id="KW-1003">Cell membrane</keyword>
<dbReference type="PANTHER" id="PTHR42718">
    <property type="entry name" value="MAJOR FACILITATOR SUPERFAMILY MULTIDRUG TRANSPORTER MFSC"/>
    <property type="match status" value="1"/>
</dbReference>
<protein>
    <submittedName>
        <fullName evidence="11">DHA2 family efflux MFS transporter permease subunit</fullName>
    </submittedName>
</protein>
<dbReference type="PROSITE" id="PS50850">
    <property type="entry name" value="MFS"/>
    <property type="match status" value="1"/>
</dbReference>
<dbReference type="Proteomes" id="UP001368500">
    <property type="component" value="Unassembled WGS sequence"/>
</dbReference>
<feature type="compositionally biased region" description="Low complexity" evidence="8">
    <location>
        <begin position="1"/>
        <end position="14"/>
    </location>
</feature>
<evidence type="ECO:0000256" key="9">
    <source>
        <dbReference type="SAM" id="Phobius"/>
    </source>
</evidence>
<evidence type="ECO:0000313" key="11">
    <source>
        <dbReference type="EMBL" id="MEK8024874.1"/>
    </source>
</evidence>
<feature type="transmembrane region" description="Helical" evidence="9">
    <location>
        <begin position="222"/>
        <end position="241"/>
    </location>
</feature>
<dbReference type="PANTHER" id="PTHR42718:SF9">
    <property type="entry name" value="MAJOR FACILITATOR SUPERFAMILY MULTIDRUG TRANSPORTER MFSC"/>
    <property type="match status" value="1"/>
</dbReference>
<accession>A0ABU9B567</accession>
<feature type="transmembrane region" description="Helical" evidence="9">
    <location>
        <begin position="74"/>
        <end position="93"/>
    </location>
</feature>
<feature type="transmembrane region" description="Helical" evidence="9">
    <location>
        <begin position="247"/>
        <end position="272"/>
    </location>
</feature>
<feature type="region of interest" description="Disordered" evidence="8">
    <location>
        <begin position="1"/>
        <end position="24"/>
    </location>
</feature>
<evidence type="ECO:0000256" key="3">
    <source>
        <dbReference type="ARBA" id="ARBA00022448"/>
    </source>
</evidence>
<dbReference type="EMBL" id="JBBUTF010000003">
    <property type="protein sequence ID" value="MEK8024874.1"/>
    <property type="molecule type" value="Genomic_DNA"/>
</dbReference>
<evidence type="ECO:0000256" key="5">
    <source>
        <dbReference type="ARBA" id="ARBA00022692"/>
    </source>
</evidence>
<dbReference type="Pfam" id="PF07690">
    <property type="entry name" value="MFS_1"/>
    <property type="match status" value="1"/>
</dbReference>
<evidence type="ECO:0000256" key="1">
    <source>
        <dbReference type="ARBA" id="ARBA00004651"/>
    </source>
</evidence>
<dbReference type="InterPro" id="IPR004638">
    <property type="entry name" value="EmrB-like"/>
</dbReference>
<feature type="transmembrane region" description="Helical" evidence="9">
    <location>
        <begin position="161"/>
        <end position="182"/>
    </location>
</feature>
<evidence type="ECO:0000256" key="2">
    <source>
        <dbReference type="ARBA" id="ARBA00008537"/>
    </source>
</evidence>
<evidence type="ECO:0000259" key="10">
    <source>
        <dbReference type="PROSITE" id="PS50850"/>
    </source>
</evidence>
<gene>
    <name evidence="11" type="ORF">AACH11_02680</name>
</gene>
<reference evidence="11 12" key="1">
    <citation type="submission" date="2024-04" db="EMBL/GenBank/DDBJ databases">
        <title>Novel species of the genus Ideonella isolated from streams.</title>
        <authorList>
            <person name="Lu H."/>
        </authorList>
    </citation>
    <scope>NUCLEOTIDE SEQUENCE [LARGE SCALE GENOMIC DNA]</scope>
    <source>
        <strain evidence="11 12">BYS139W</strain>
    </source>
</reference>
<keyword evidence="7 9" id="KW-0472">Membrane</keyword>
<dbReference type="NCBIfam" id="TIGR00711">
    <property type="entry name" value="efflux_EmrB"/>
    <property type="match status" value="1"/>
</dbReference>
<feature type="transmembrane region" description="Helical" evidence="9">
    <location>
        <begin position="322"/>
        <end position="344"/>
    </location>
</feature>
<dbReference type="InterPro" id="IPR020846">
    <property type="entry name" value="MFS_dom"/>
</dbReference>
<feature type="transmembrane region" description="Helical" evidence="9">
    <location>
        <begin position="505"/>
        <end position="523"/>
    </location>
</feature>
<dbReference type="InterPro" id="IPR011701">
    <property type="entry name" value="MFS"/>
</dbReference>
<feature type="transmembrane region" description="Helical" evidence="9">
    <location>
        <begin position="293"/>
        <end position="316"/>
    </location>
</feature>
<keyword evidence="5 9" id="KW-0812">Transmembrane</keyword>
<evidence type="ECO:0000256" key="7">
    <source>
        <dbReference type="ARBA" id="ARBA00023136"/>
    </source>
</evidence>
<dbReference type="Gene3D" id="1.20.1250.20">
    <property type="entry name" value="MFS general substrate transporter like domains"/>
    <property type="match status" value="1"/>
</dbReference>
<keyword evidence="12" id="KW-1185">Reference proteome</keyword>
<keyword evidence="3" id="KW-0813">Transport</keyword>
<evidence type="ECO:0000256" key="6">
    <source>
        <dbReference type="ARBA" id="ARBA00022989"/>
    </source>
</evidence>
<comment type="similarity">
    <text evidence="2">Belongs to the major facilitator superfamily. EmrB family.</text>
</comment>
<name>A0ABU9B567_9BURK</name>
<dbReference type="Gene3D" id="1.20.1720.10">
    <property type="entry name" value="Multidrug resistance protein D"/>
    <property type="match status" value="1"/>
</dbReference>
<dbReference type="RefSeq" id="WP_341372663.1">
    <property type="nucleotide sequence ID" value="NZ_JBBUTF010000003.1"/>
</dbReference>
<dbReference type="SUPFAM" id="SSF103473">
    <property type="entry name" value="MFS general substrate transporter"/>
    <property type="match status" value="1"/>
</dbReference>
<feature type="compositionally biased region" description="Pro residues" evidence="8">
    <location>
        <begin position="15"/>
        <end position="24"/>
    </location>
</feature>
<feature type="domain" description="Major facilitator superfamily (MFS) profile" evidence="10">
    <location>
        <begin position="36"/>
        <end position="528"/>
    </location>
</feature>
<feature type="transmembrane region" description="Helical" evidence="9">
    <location>
        <begin position="100"/>
        <end position="121"/>
    </location>
</feature>
<organism evidence="11 12">
    <name type="scientific">Pseudaquabacterium rugosum</name>
    <dbReference type="NCBI Taxonomy" id="2984194"/>
    <lineage>
        <taxon>Bacteria</taxon>
        <taxon>Pseudomonadati</taxon>
        <taxon>Pseudomonadota</taxon>
        <taxon>Betaproteobacteria</taxon>
        <taxon>Burkholderiales</taxon>
        <taxon>Sphaerotilaceae</taxon>
        <taxon>Pseudaquabacterium</taxon>
    </lineage>
</organism>
<dbReference type="CDD" id="cd17503">
    <property type="entry name" value="MFS_LmrB_MDR_like"/>
    <property type="match status" value="1"/>
</dbReference>
<evidence type="ECO:0000313" key="12">
    <source>
        <dbReference type="Proteomes" id="UP001368500"/>
    </source>
</evidence>
<keyword evidence="6 9" id="KW-1133">Transmembrane helix</keyword>
<feature type="transmembrane region" description="Helical" evidence="9">
    <location>
        <begin position="188"/>
        <end position="210"/>
    </location>
</feature>
<evidence type="ECO:0000256" key="8">
    <source>
        <dbReference type="SAM" id="MobiDB-lite"/>
    </source>
</evidence>
<dbReference type="InterPro" id="IPR036259">
    <property type="entry name" value="MFS_trans_sf"/>
</dbReference>
<feature type="transmembrane region" description="Helical" evidence="9">
    <location>
        <begin position="384"/>
        <end position="407"/>
    </location>
</feature>
<comment type="subcellular location">
    <subcellularLocation>
        <location evidence="1">Cell membrane</location>
        <topology evidence="1">Multi-pass membrane protein</topology>
    </subcellularLocation>
</comment>
<feature type="transmembrane region" description="Helical" evidence="9">
    <location>
        <begin position="127"/>
        <end position="149"/>
    </location>
</feature>
<feature type="transmembrane region" description="Helical" evidence="9">
    <location>
        <begin position="356"/>
        <end position="372"/>
    </location>
</feature>